<sequence>MDPDPTPLSRWRVTFR</sequence>
<dbReference type="GeneID" id="96992709"/>
<name>A0A6G9RVF1_9ENTR</name>
<dbReference type="Proteomes" id="UP000503580">
    <property type="component" value="Chromosome"/>
</dbReference>
<evidence type="ECO:0000313" key="6">
    <source>
        <dbReference type="Proteomes" id="UP000503580"/>
    </source>
</evidence>
<dbReference type="AlphaFoldDB" id="A0A6G9RVF1"/>
<keyword evidence="3" id="KW-0428">Leader peptide</keyword>
<accession>A0A6G9RVF1</accession>
<keyword evidence="6" id="KW-1185">Reference proteome</keyword>
<dbReference type="Pfam" id="PF17059">
    <property type="entry name" value="MGTL"/>
    <property type="match status" value="1"/>
</dbReference>
<dbReference type="RefSeq" id="WP_122983162.1">
    <property type="nucleotide sequence ID" value="NZ_CP050321.1"/>
</dbReference>
<dbReference type="KEGG" id="kgn:GY169_20925"/>
<comment type="similarity">
    <text evidence="1">Belongs to the MgtL family.</text>
</comment>
<gene>
    <name evidence="5" type="primary">mgtL</name>
    <name evidence="5" type="ORF">GY169_20925</name>
</gene>
<proteinExistence type="inferred from homology"/>
<dbReference type="EMBL" id="CP050321">
    <property type="protein sequence ID" value="QIR29781.1"/>
    <property type="molecule type" value="Genomic_DNA"/>
</dbReference>
<evidence type="ECO:0000256" key="4">
    <source>
        <dbReference type="ARBA" id="ARBA00033357"/>
    </source>
</evidence>
<reference evidence="5 6" key="1">
    <citation type="submission" date="2020-02" db="EMBL/GenBank/DDBJ databases">
        <title>Whole genome PO2S7.</title>
        <authorList>
            <person name="Singha K.M."/>
        </authorList>
    </citation>
    <scope>NUCLEOTIDE SEQUENCE [LARGE SCALE GENOMIC DNA]</scope>
    <source>
        <strain evidence="5 6">PO2S7</strain>
    </source>
</reference>
<organism evidence="5 6">
    <name type="scientific">Kluyvera genomosp. 3</name>
    <dbReference type="NCBI Taxonomy" id="2774055"/>
    <lineage>
        <taxon>Bacteria</taxon>
        <taxon>Pseudomonadati</taxon>
        <taxon>Pseudomonadota</taxon>
        <taxon>Gammaproteobacteria</taxon>
        <taxon>Enterobacterales</taxon>
        <taxon>Enterobacteriaceae</taxon>
        <taxon>Kluyvera</taxon>
    </lineage>
</organism>
<evidence type="ECO:0000256" key="3">
    <source>
        <dbReference type="ARBA" id="ARBA00022623"/>
    </source>
</evidence>
<evidence type="ECO:0000256" key="2">
    <source>
        <dbReference type="ARBA" id="ARBA00020089"/>
    </source>
</evidence>
<evidence type="ECO:0000256" key="1">
    <source>
        <dbReference type="ARBA" id="ARBA00007042"/>
    </source>
</evidence>
<protein>
    <recommendedName>
        <fullName evidence="2">mgtA leader peptide</fullName>
    </recommendedName>
    <alternativeName>
        <fullName evidence="4">Regulatory leader peptide for mgtA</fullName>
    </alternativeName>
</protein>
<evidence type="ECO:0000313" key="5">
    <source>
        <dbReference type="EMBL" id="QIR29781.1"/>
    </source>
</evidence>
<dbReference type="InterPro" id="IPR031434">
    <property type="entry name" value="MGTL"/>
</dbReference>